<dbReference type="EMBL" id="CP009621">
    <property type="protein sequence ID" value="AKD03157.1"/>
    <property type="molecule type" value="Genomic_DNA"/>
</dbReference>
<proteinExistence type="inferred from homology"/>
<evidence type="ECO:0000256" key="4">
    <source>
        <dbReference type="ARBA" id="ARBA00035204"/>
    </source>
</evidence>
<dbReference type="GO" id="GO:0005840">
    <property type="term" value="C:ribosome"/>
    <property type="evidence" value="ECO:0007669"/>
    <property type="project" value="UniProtKB-KW"/>
</dbReference>
<evidence type="ECO:0000256" key="3">
    <source>
        <dbReference type="ARBA" id="ARBA00023274"/>
    </source>
</evidence>
<dbReference type="GO" id="GO:0006412">
    <property type="term" value="P:translation"/>
    <property type="evidence" value="ECO:0007669"/>
    <property type="project" value="UniProtKB-UniRule"/>
</dbReference>
<organism evidence="6 7">
    <name type="scientific">Pontibacter korlensis</name>
    <dbReference type="NCBI Taxonomy" id="400092"/>
    <lineage>
        <taxon>Bacteria</taxon>
        <taxon>Pseudomonadati</taxon>
        <taxon>Bacteroidota</taxon>
        <taxon>Cytophagia</taxon>
        <taxon>Cytophagales</taxon>
        <taxon>Hymenobacteraceae</taxon>
        <taxon>Pontibacter</taxon>
    </lineage>
</organism>
<dbReference type="Gene3D" id="1.10.287.310">
    <property type="match status" value="1"/>
</dbReference>
<keyword evidence="3 5" id="KW-0687">Ribonucleoprotein</keyword>
<gene>
    <name evidence="5" type="primary">rpmC</name>
    <name evidence="6" type="ORF">PKOR_08510</name>
</gene>
<dbReference type="Proteomes" id="UP000033109">
    <property type="component" value="Chromosome"/>
</dbReference>
<comment type="similarity">
    <text evidence="1 5">Belongs to the universal ribosomal protein uL29 family.</text>
</comment>
<dbReference type="GO" id="GO:0003735">
    <property type="term" value="F:structural constituent of ribosome"/>
    <property type="evidence" value="ECO:0007669"/>
    <property type="project" value="InterPro"/>
</dbReference>
<dbReference type="STRING" id="400092.PKOR_08510"/>
<sequence length="66" mass="7665">MKNSEITALSAEELQDKLNTERANLQNMRFAHAISPLENPMKIRETKRLIARLSTEVRRREIEANS</sequence>
<name>A0A0E3UW79_9BACT</name>
<dbReference type="NCBIfam" id="TIGR00012">
    <property type="entry name" value="L29"/>
    <property type="match status" value="1"/>
</dbReference>
<dbReference type="InterPro" id="IPR018254">
    <property type="entry name" value="Ribosomal_uL29_CS"/>
</dbReference>
<dbReference type="HAMAP" id="MF_00374">
    <property type="entry name" value="Ribosomal_uL29"/>
    <property type="match status" value="1"/>
</dbReference>
<dbReference type="AlphaFoldDB" id="A0A0E3UW79"/>
<dbReference type="InterPro" id="IPR036049">
    <property type="entry name" value="Ribosomal_uL29_sf"/>
</dbReference>
<dbReference type="InterPro" id="IPR001854">
    <property type="entry name" value="Ribosomal_uL29"/>
</dbReference>
<keyword evidence="7" id="KW-1185">Reference proteome</keyword>
<evidence type="ECO:0000313" key="6">
    <source>
        <dbReference type="EMBL" id="AKD03157.1"/>
    </source>
</evidence>
<dbReference type="PROSITE" id="PS00579">
    <property type="entry name" value="RIBOSOMAL_L29"/>
    <property type="match status" value="1"/>
</dbReference>
<evidence type="ECO:0000256" key="2">
    <source>
        <dbReference type="ARBA" id="ARBA00022980"/>
    </source>
</evidence>
<reference evidence="6 7" key="1">
    <citation type="journal article" date="2015" name="Sci. Rep.">
        <title>Unraveling adaptation of Pontibacter korlensis to radiation and infertility in desert through complete genome and comparative transcriptomic analysis.</title>
        <authorList>
            <person name="Dai J."/>
            <person name="Dai W."/>
            <person name="Qiu C."/>
            <person name="Yang Z."/>
            <person name="Zhang Y."/>
            <person name="Zhou M."/>
            <person name="Zhang L."/>
            <person name="Fang C."/>
            <person name="Gao Q."/>
            <person name="Yang Q."/>
            <person name="Li X."/>
            <person name="Wang Z."/>
            <person name="Wang Z."/>
            <person name="Jia Z."/>
            <person name="Chen X."/>
        </authorList>
    </citation>
    <scope>NUCLEOTIDE SEQUENCE [LARGE SCALE GENOMIC DNA]</scope>
    <source>
        <strain evidence="6 7">X14-1T</strain>
    </source>
</reference>
<dbReference type="RefSeq" id="WP_046310178.1">
    <property type="nucleotide sequence ID" value="NZ_CBCSCY010000004.1"/>
</dbReference>
<evidence type="ECO:0000256" key="1">
    <source>
        <dbReference type="ARBA" id="ARBA00009254"/>
    </source>
</evidence>
<dbReference type="HOGENOM" id="CLU_158491_5_1_10"/>
<keyword evidence="2 5" id="KW-0689">Ribosomal protein</keyword>
<protein>
    <recommendedName>
        <fullName evidence="4 5">Large ribosomal subunit protein uL29</fullName>
    </recommendedName>
</protein>
<evidence type="ECO:0000256" key="5">
    <source>
        <dbReference type="HAMAP-Rule" id="MF_00374"/>
    </source>
</evidence>
<dbReference type="PATRIC" id="fig|400092.3.peg.1872"/>
<dbReference type="GO" id="GO:1990904">
    <property type="term" value="C:ribonucleoprotein complex"/>
    <property type="evidence" value="ECO:0007669"/>
    <property type="project" value="UniProtKB-KW"/>
</dbReference>
<evidence type="ECO:0000313" key="7">
    <source>
        <dbReference type="Proteomes" id="UP000033109"/>
    </source>
</evidence>
<dbReference type="OrthoDB" id="5296761at2"/>
<accession>A0A0E3UW79</accession>
<dbReference type="SUPFAM" id="SSF46561">
    <property type="entry name" value="Ribosomal protein L29 (L29p)"/>
    <property type="match status" value="1"/>
</dbReference>
<dbReference type="Pfam" id="PF00831">
    <property type="entry name" value="Ribosomal_L29"/>
    <property type="match status" value="1"/>
</dbReference>
<dbReference type="CDD" id="cd00427">
    <property type="entry name" value="Ribosomal_L29_HIP"/>
    <property type="match status" value="1"/>
</dbReference>
<dbReference type="KEGG" id="pko:PKOR_08510"/>